<dbReference type="InterPro" id="IPR027396">
    <property type="entry name" value="DsrEFH-like"/>
</dbReference>
<sequence>MPRTAGHFTIRPRMKFSLAVYSAPHSAQAAASALRFARALLHEGHELYRVFFYCDGVHIGSSLSTPPQDELDLLAGWQALQQQHQLDLVVCIAAAQRRGVLSDSEANRLEKPAANLAPGFELAGLGQLADAVAQSDRLITFGG</sequence>
<dbReference type="EMBL" id="FNQO01000001">
    <property type="protein sequence ID" value="SDZ83086.1"/>
    <property type="molecule type" value="Genomic_DNA"/>
</dbReference>
<dbReference type="GO" id="GO:0097163">
    <property type="term" value="F:sulfur carrier activity"/>
    <property type="evidence" value="ECO:0007669"/>
    <property type="project" value="TreeGrafter"/>
</dbReference>
<dbReference type="GO" id="GO:1990228">
    <property type="term" value="C:sulfurtransferase complex"/>
    <property type="evidence" value="ECO:0007669"/>
    <property type="project" value="TreeGrafter"/>
</dbReference>
<evidence type="ECO:0000313" key="6">
    <source>
        <dbReference type="Proteomes" id="UP000198658"/>
    </source>
</evidence>
<dbReference type="NCBIfam" id="TIGR03012">
    <property type="entry name" value="sulf_tusD_dsrE"/>
    <property type="match status" value="1"/>
</dbReference>
<reference evidence="6" key="1">
    <citation type="submission" date="2016-10" db="EMBL/GenBank/DDBJ databases">
        <authorList>
            <person name="Varghese N."/>
            <person name="Submissions S."/>
        </authorList>
    </citation>
    <scope>NUCLEOTIDE SEQUENCE [LARGE SCALE GENOMIC DNA]</scope>
    <source>
        <strain evidence="6">CGMCC 1.10657</strain>
    </source>
</reference>
<organism evidence="5 6">
    <name type="scientific">Microbulbifer marinus</name>
    <dbReference type="NCBI Taxonomy" id="658218"/>
    <lineage>
        <taxon>Bacteria</taxon>
        <taxon>Pseudomonadati</taxon>
        <taxon>Pseudomonadota</taxon>
        <taxon>Gammaproteobacteria</taxon>
        <taxon>Cellvibrionales</taxon>
        <taxon>Microbulbiferaceae</taxon>
        <taxon>Microbulbifer</taxon>
    </lineage>
</organism>
<dbReference type="SUPFAM" id="SSF75169">
    <property type="entry name" value="DsrEFH-like"/>
    <property type="match status" value="1"/>
</dbReference>
<dbReference type="PANTHER" id="PTHR34874">
    <property type="entry name" value="PROTEIN YCHN"/>
    <property type="match status" value="1"/>
</dbReference>
<proteinExistence type="inferred from homology"/>
<keyword evidence="3" id="KW-0963">Cytoplasm</keyword>
<dbReference type="NCBIfam" id="NF001237">
    <property type="entry name" value="PRK00207.1"/>
    <property type="match status" value="1"/>
</dbReference>
<evidence type="ECO:0000313" key="5">
    <source>
        <dbReference type="EMBL" id="SDZ83086.1"/>
    </source>
</evidence>
<protein>
    <submittedName>
        <fullName evidence="5">tRNA 2-thiouridine synthesizing protein D</fullName>
    </submittedName>
</protein>
<comment type="subcellular location">
    <subcellularLocation>
        <location evidence="1">Cytoplasm</location>
    </subcellularLocation>
</comment>
<dbReference type="STRING" id="658218.SAMN05216562_0621"/>
<dbReference type="Pfam" id="PF02635">
    <property type="entry name" value="DsrE"/>
    <property type="match status" value="1"/>
</dbReference>
<evidence type="ECO:0000256" key="2">
    <source>
        <dbReference type="ARBA" id="ARBA00007067"/>
    </source>
</evidence>
<evidence type="ECO:0000256" key="4">
    <source>
        <dbReference type="ARBA" id="ARBA00022679"/>
    </source>
</evidence>
<evidence type="ECO:0000256" key="3">
    <source>
        <dbReference type="ARBA" id="ARBA00022490"/>
    </source>
</evidence>
<evidence type="ECO:0000256" key="1">
    <source>
        <dbReference type="ARBA" id="ARBA00004496"/>
    </source>
</evidence>
<accession>A0A1H3W7N1</accession>
<name>A0A1H3W7N1_9GAMM</name>
<comment type="similarity">
    <text evidence="2">Belongs to the DsrE/TusD family.</text>
</comment>
<keyword evidence="6" id="KW-1185">Reference proteome</keyword>
<dbReference type="AlphaFoldDB" id="A0A1H3W7N1"/>
<dbReference type="InterPro" id="IPR017463">
    <property type="entry name" value="Sulphur_relay_TusD/DsrE"/>
</dbReference>
<dbReference type="GO" id="GO:0002143">
    <property type="term" value="P:tRNA wobble position uridine thiolation"/>
    <property type="evidence" value="ECO:0007669"/>
    <property type="project" value="TreeGrafter"/>
</dbReference>
<dbReference type="InterPro" id="IPR003787">
    <property type="entry name" value="Sulphur_relay_DsrE/F-like"/>
</dbReference>
<dbReference type="PANTHER" id="PTHR34874:SF3">
    <property type="entry name" value="SULFURTRANSFERASE TUSD"/>
    <property type="match status" value="1"/>
</dbReference>
<gene>
    <name evidence="5" type="ORF">SAMN05216562_0621</name>
</gene>
<dbReference type="Proteomes" id="UP000198658">
    <property type="component" value="Unassembled WGS sequence"/>
</dbReference>
<keyword evidence="4" id="KW-0808">Transferase</keyword>
<dbReference type="GO" id="GO:0016783">
    <property type="term" value="F:sulfurtransferase activity"/>
    <property type="evidence" value="ECO:0007669"/>
    <property type="project" value="InterPro"/>
</dbReference>
<dbReference type="FunFam" id="3.40.1260.10:FF:000001">
    <property type="entry name" value="Sulfurtransferase TusD"/>
    <property type="match status" value="1"/>
</dbReference>
<dbReference type="Gene3D" id="3.40.1260.10">
    <property type="entry name" value="DsrEFH-like"/>
    <property type="match status" value="1"/>
</dbReference>